<dbReference type="AlphaFoldDB" id="A0A8X6X6D0"/>
<evidence type="ECO:0000313" key="1">
    <source>
        <dbReference type="EMBL" id="GFY47065.1"/>
    </source>
</evidence>
<name>A0A8X6X6D0_9ARAC</name>
<evidence type="ECO:0000313" key="2">
    <source>
        <dbReference type="Proteomes" id="UP000886998"/>
    </source>
</evidence>
<sequence length="104" mass="11903">MSESPNIKLIEGLDVPSREEEEHAKKVTELQMEHNRIIQLLQQRKARIAGREQGHVGTLRLQQEQSEPAILLQHEQEGSISWLKQEVAQFTKRLQGQIIPSTSS</sequence>
<proteinExistence type="predicted"/>
<reference evidence="1" key="1">
    <citation type="submission" date="2020-08" db="EMBL/GenBank/DDBJ databases">
        <title>Multicomponent nature underlies the extraordinary mechanical properties of spider dragline silk.</title>
        <authorList>
            <person name="Kono N."/>
            <person name="Nakamura H."/>
            <person name="Mori M."/>
            <person name="Yoshida Y."/>
            <person name="Ohtoshi R."/>
            <person name="Malay A.D."/>
            <person name="Moran D.A.P."/>
            <person name="Tomita M."/>
            <person name="Numata K."/>
            <person name="Arakawa K."/>
        </authorList>
    </citation>
    <scope>NUCLEOTIDE SEQUENCE</scope>
</reference>
<keyword evidence="2" id="KW-1185">Reference proteome</keyword>
<dbReference type="Proteomes" id="UP000886998">
    <property type="component" value="Unassembled WGS sequence"/>
</dbReference>
<comment type="caution">
    <text evidence="1">The sequence shown here is derived from an EMBL/GenBank/DDBJ whole genome shotgun (WGS) entry which is preliminary data.</text>
</comment>
<protein>
    <submittedName>
        <fullName evidence="1">Uncharacterized protein</fullName>
    </submittedName>
</protein>
<gene>
    <name evidence="1" type="ORF">TNIN_270241</name>
</gene>
<accession>A0A8X6X6D0</accession>
<dbReference type="EMBL" id="BMAV01005741">
    <property type="protein sequence ID" value="GFY47065.1"/>
    <property type="molecule type" value="Genomic_DNA"/>
</dbReference>
<organism evidence="1 2">
    <name type="scientific">Trichonephila inaurata madagascariensis</name>
    <dbReference type="NCBI Taxonomy" id="2747483"/>
    <lineage>
        <taxon>Eukaryota</taxon>
        <taxon>Metazoa</taxon>
        <taxon>Ecdysozoa</taxon>
        <taxon>Arthropoda</taxon>
        <taxon>Chelicerata</taxon>
        <taxon>Arachnida</taxon>
        <taxon>Araneae</taxon>
        <taxon>Araneomorphae</taxon>
        <taxon>Entelegynae</taxon>
        <taxon>Araneoidea</taxon>
        <taxon>Nephilidae</taxon>
        <taxon>Trichonephila</taxon>
        <taxon>Trichonephila inaurata</taxon>
    </lineage>
</organism>